<dbReference type="Proteomes" id="UP000838324">
    <property type="component" value="Unassembled WGS sequence"/>
</dbReference>
<dbReference type="RefSeq" id="WP_236335661.1">
    <property type="nucleotide sequence ID" value="NZ_CAKMMG010000006.1"/>
</dbReference>
<proteinExistence type="predicted"/>
<organism evidence="5 6">
    <name type="scientific">Paenibacillus auburnensis</name>
    <dbReference type="NCBI Taxonomy" id="2905649"/>
    <lineage>
        <taxon>Bacteria</taxon>
        <taxon>Bacillati</taxon>
        <taxon>Bacillota</taxon>
        <taxon>Bacilli</taxon>
        <taxon>Bacillales</taxon>
        <taxon>Paenibacillaceae</taxon>
        <taxon>Paenibacillus</taxon>
    </lineage>
</organism>
<dbReference type="Pfam" id="PF00005">
    <property type="entry name" value="ABC_tran"/>
    <property type="match status" value="1"/>
</dbReference>
<sequence>MEHVIEMEQVSKVFHGKRAVDGISFTIGKGSVTAILGPNGAGKTTMLSMLLGLAEPTEGQVRIFGLPPKHDAVRERSGAMLQEVSVMDRLKVHEIISLIRSYYPQPLAEEALYAATGLEAADLKRYAEKLSGGQKRSLGFALALAGNPDLLFLDEPTVGLDTTARRRFWETVRGLAAQGKTILFTTHYLQEAEDIADRILLFSRGALVADGSPEEIKSRLVQRSLSFLPEGDAGELRRHLEQLAVIKEISDRDGRIHVTTDNTDEALRVIYTGGFAVKDVRIDQGRLDAAFEQLTLEPEAVQP</sequence>
<dbReference type="Gene3D" id="3.40.50.300">
    <property type="entry name" value="P-loop containing nucleotide triphosphate hydrolases"/>
    <property type="match status" value="1"/>
</dbReference>
<dbReference type="EMBL" id="CAKMMG010000006">
    <property type="protein sequence ID" value="CAH1213593.1"/>
    <property type="molecule type" value="Genomic_DNA"/>
</dbReference>
<evidence type="ECO:0000313" key="6">
    <source>
        <dbReference type="Proteomes" id="UP000838324"/>
    </source>
</evidence>
<protein>
    <submittedName>
        <fullName evidence="5">Vitamin B12 import ATP-binding protein BtuD</fullName>
    </submittedName>
</protein>
<comment type="caution">
    <text evidence="5">The sequence shown here is derived from an EMBL/GenBank/DDBJ whole genome shotgun (WGS) entry which is preliminary data.</text>
</comment>
<keyword evidence="6" id="KW-1185">Reference proteome</keyword>
<dbReference type="PANTHER" id="PTHR42711">
    <property type="entry name" value="ABC TRANSPORTER ATP-BINDING PROTEIN"/>
    <property type="match status" value="1"/>
</dbReference>
<reference evidence="5" key="1">
    <citation type="submission" date="2022-01" db="EMBL/GenBank/DDBJ databases">
        <authorList>
            <person name="Criscuolo A."/>
        </authorList>
    </citation>
    <scope>NUCLEOTIDE SEQUENCE</scope>
    <source>
        <strain evidence="5">CIP111892</strain>
    </source>
</reference>
<feature type="domain" description="ABC transporter" evidence="4">
    <location>
        <begin position="5"/>
        <end position="229"/>
    </location>
</feature>
<dbReference type="InterPro" id="IPR050763">
    <property type="entry name" value="ABC_transporter_ATP-binding"/>
</dbReference>
<accession>A0ABM9CGD6</accession>
<dbReference type="PANTHER" id="PTHR42711:SF17">
    <property type="entry name" value="ABC TRANSPORTER ATP-BINDING PROTEIN"/>
    <property type="match status" value="1"/>
</dbReference>
<evidence type="ECO:0000259" key="4">
    <source>
        <dbReference type="PROSITE" id="PS50893"/>
    </source>
</evidence>
<keyword evidence="1" id="KW-0813">Transport</keyword>
<evidence type="ECO:0000256" key="2">
    <source>
        <dbReference type="ARBA" id="ARBA00022741"/>
    </source>
</evidence>
<dbReference type="InterPro" id="IPR003593">
    <property type="entry name" value="AAA+_ATPase"/>
</dbReference>
<evidence type="ECO:0000313" key="5">
    <source>
        <dbReference type="EMBL" id="CAH1213593.1"/>
    </source>
</evidence>
<dbReference type="SMART" id="SM00382">
    <property type="entry name" value="AAA"/>
    <property type="match status" value="1"/>
</dbReference>
<gene>
    <name evidence="5" type="primary">btuD_9</name>
    <name evidence="5" type="ORF">PAECIP111892_03876</name>
</gene>
<evidence type="ECO:0000256" key="3">
    <source>
        <dbReference type="ARBA" id="ARBA00022840"/>
    </source>
</evidence>
<evidence type="ECO:0000256" key="1">
    <source>
        <dbReference type="ARBA" id="ARBA00022448"/>
    </source>
</evidence>
<dbReference type="PROSITE" id="PS50893">
    <property type="entry name" value="ABC_TRANSPORTER_2"/>
    <property type="match status" value="1"/>
</dbReference>
<keyword evidence="2" id="KW-0547">Nucleotide-binding</keyword>
<dbReference type="InterPro" id="IPR027417">
    <property type="entry name" value="P-loop_NTPase"/>
</dbReference>
<dbReference type="SUPFAM" id="SSF52540">
    <property type="entry name" value="P-loop containing nucleoside triphosphate hydrolases"/>
    <property type="match status" value="1"/>
</dbReference>
<dbReference type="InterPro" id="IPR003439">
    <property type="entry name" value="ABC_transporter-like_ATP-bd"/>
</dbReference>
<dbReference type="CDD" id="cd03230">
    <property type="entry name" value="ABC_DR_subfamily_A"/>
    <property type="match status" value="1"/>
</dbReference>
<name>A0ABM9CGD6_9BACL</name>
<keyword evidence="3 5" id="KW-0067">ATP-binding</keyword>
<dbReference type="GO" id="GO:0005524">
    <property type="term" value="F:ATP binding"/>
    <property type="evidence" value="ECO:0007669"/>
    <property type="project" value="UniProtKB-KW"/>
</dbReference>